<comment type="caution">
    <text evidence="1">The sequence shown here is derived from an EMBL/GenBank/DDBJ whole genome shotgun (WGS) entry which is preliminary data.</text>
</comment>
<dbReference type="AlphaFoldDB" id="A0A841M8W3"/>
<dbReference type="EMBL" id="JACIIU010000015">
    <property type="protein sequence ID" value="MBB6261994.1"/>
    <property type="molecule type" value="Genomic_DNA"/>
</dbReference>
<reference evidence="1 3" key="1">
    <citation type="submission" date="2020-08" db="EMBL/GenBank/DDBJ databases">
        <title>Genomic Encyclopedia of Type Strains, Phase IV (KMG-IV): sequencing the most valuable type-strain genomes for metagenomic binning, comparative biology and taxonomic classification.</title>
        <authorList>
            <person name="Goeker M."/>
        </authorList>
    </citation>
    <scope>NUCLEOTIDE SEQUENCE [LARGE SCALE GENOMIC DNA]</scope>
    <source>
        <strain evidence="1 3">DSM 22336</strain>
    </source>
</reference>
<proteinExistence type="predicted"/>
<evidence type="ECO:0000313" key="2">
    <source>
        <dbReference type="EMBL" id="MBB6262233.1"/>
    </source>
</evidence>
<protein>
    <recommendedName>
        <fullName evidence="4">IS110 family transposase</fullName>
    </recommendedName>
</protein>
<dbReference type="EMBL" id="JACIIU010000020">
    <property type="protein sequence ID" value="MBB6262233.1"/>
    <property type="molecule type" value="Genomic_DNA"/>
</dbReference>
<sequence>MTTDTMIGIDLAKSVFQVHGASMTGQV</sequence>
<organism evidence="1 3">
    <name type="scientific">Paenochrobactrum gallinarii</name>
    <dbReference type="NCBI Taxonomy" id="643673"/>
    <lineage>
        <taxon>Bacteria</taxon>
        <taxon>Pseudomonadati</taxon>
        <taxon>Pseudomonadota</taxon>
        <taxon>Alphaproteobacteria</taxon>
        <taxon>Hyphomicrobiales</taxon>
        <taxon>Brucellaceae</taxon>
        <taxon>Paenochrobactrum</taxon>
    </lineage>
</organism>
<feature type="non-terminal residue" evidence="1">
    <location>
        <position position="27"/>
    </location>
</feature>
<accession>A0A841M8W3</accession>
<gene>
    <name evidence="1" type="ORF">FHS77_002562</name>
    <name evidence="2" type="ORF">FHS77_002805</name>
</gene>
<evidence type="ECO:0008006" key="4">
    <source>
        <dbReference type="Google" id="ProtNLM"/>
    </source>
</evidence>
<name>A0A841M8W3_9HYPH</name>
<evidence type="ECO:0000313" key="1">
    <source>
        <dbReference type="EMBL" id="MBB6261994.1"/>
    </source>
</evidence>
<keyword evidence="3" id="KW-1185">Reference proteome</keyword>
<dbReference type="Proteomes" id="UP000555393">
    <property type="component" value="Unassembled WGS sequence"/>
</dbReference>
<evidence type="ECO:0000313" key="3">
    <source>
        <dbReference type="Proteomes" id="UP000555393"/>
    </source>
</evidence>